<sequence length="72" mass="8744">MDKEEIKNRIDFTKIREVTFKEEAGVEYKLDYLYDYEDNNILPVSHIEVKLIERINDLEERIKKLEEVRING</sequence>
<protein>
    <submittedName>
        <fullName evidence="1">Uncharacterized protein</fullName>
    </submittedName>
</protein>
<accession>X1M7D3</accession>
<gene>
    <name evidence="1" type="ORF">S06H3_24755</name>
</gene>
<proteinExistence type="predicted"/>
<reference evidence="1" key="1">
    <citation type="journal article" date="2014" name="Front. Microbiol.">
        <title>High frequency of phylogenetically diverse reductive dehalogenase-homologous genes in deep subseafloor sedimentary metagenomes.</title>
        <authorList>
            <person name="Kawai M."/>
            <person name="Futagami T."/>
            <person name="Toyoda A."/>
            <person name="Takaki Y."/>
            <person name="Nishi S."/>
            <person name="Hori S."/>
            <person name="Arai W."/>
            <person name="Tsubouchi T."/>
            <person name="Morono Y."/>
            <person name="Uchiyama I."/>
            <person name="Ito T."/>
            <person name="Fujiyama A."/>
            <person name="Inagaki F."/>
            <person name="Takami H."/>
        </authorList>
    </citation>
    <scope>NUCLEOTIDE SEQUENCE</scope>
    <source>
        <strain evidence="1">Expedition CK06-06</strain>
    </source>
</reference>
<comment type="caution">
    <text evidence="1">The sequence shown here is derived from an EMBL/GenBank/DDBJ whole genome shotgun (WGS) entry which is preliminary data.</text>
</comment>
<name>X1M7D3_9ZZZZ</name>
<organism evidence="1">
    <name type="scientific">marine sediment metagenome</name>
    <dbReference type="NCBI Taxonomy" id="412755"/>
    <lineage>
        <taxon>unclassified sequences</taxon>
        <taxon>metagenomes</taxon>
        <taxon>ecological metagenomes</taxon>
    </lineage>
</organism>
<dbReference type="EMBL" id="BARV01013919">
    <property type="protein sequence ID" value="GAI27517.1"/>
    <property type="molecule type" value="Genomic_DNA"/>
</dbReference>
<evidence type="ECO:0000313" key="1">
    <source>
        <dbReference type="EMBL" id="GAI27517.1"/>
    </source>
</evidence>
<dbReference type="AlphaFoldDB" id="X1M7D3"/>